<organism evidence="2 3">
    <name type="scientific">Leifsonia aquatica</name>
    <name type="common">Corynebacterium aquaticum</name>
    <dbReference type="NCBI Taxonomy" id="144185"/>
    <lineage>
        <taxon>Bacteria</taxon>
        <taxon>Bacillati</taxon>
        <taxon>Actinomycetota</taxon>
        <taxon>Actinomycetes</taxon>
        <taxon>Micrococcales</taxon>
        <taxon>Microbacteriaceae</taxon>
        <taxon>Leifsonia</taxon>
    </lineage>
</organism>
<feature type="domain" description="NADP-dependent oxidoreductase" evidence="1">
    <location>
        <begin position="14"/>
        <end position="294"/>
    </location>
</feature>
<dbReference type="Gene3D" id="3.20.20.100">
    <property type="entry name" value="NADP-dependent oxidoreductase domain"/>
    <property type="match status" value="1"/>
</dbReference>
<evidence type="ECO:0000259" key="1">
    <source>
        <dbReference type="Pfam" id="PF00248"/>
    </source>
</evidence>
<dbReference type="EMBL" id="JACHVP010000003">
    <property type="protein sequence ID" value="MBB2967946.1"/>
    <property type="molecule type" value="Genomic_DNA"/>
</dbReference>
<dbReference type="Pfam" id="PF00248">
    <property type="entry name" value="Aldo_ket_red"/>
    <property type="match status" value="1"/>
</dbReference>
<dbReference type="PANTHER" id="PTHR42686">
    <property type="entry name" value="GH17980P-RELATED"/>
    <property type="match status" value="1"/>
</dbReference>
<evidence type="ECO:0000313" key="3">
    <source>
        <dbReference type="Proteomes" id="UP000538196"/>
    </source>
</evidence>
<gene>
    <name evidence="2" type="ORF">FHX33_002716</name>
</gene>
<dbReference type="InterPro" id="IPR023210">
    <property type="entry name" value="NADP_OxRdtase_dom"/>
</dbReference>
<evidence type="ECO:0000313" key="2">
    <source>
        <dbReference type="EMBL" id="MBB2967946.1"/>
    </source>
</evidence>
<dbReference type="PANTHER" id="PTHR42686:SF1">
    <property type="entry name" value="GH17980P-RELATED"/>
    <property type="match status" value="1"/>
</dbReference>
<keyword evidence="2" id="KW-0560">Oxidoreductase</keyword>
<dbReference type="PROSITE" id="PS51257">
    <property type="entry name" value="PROKAR_LIPOPROTEIN"/>
    <property type="match status" value="1"/>
</dbReference>
<keyword evidence="3" id="KW-1185">Reference proteome</keyword>
<dbReference type="SUPFAM" id="SSF51430">
    <property type="entry name" value="NAD(P)-linked oxidoreductase"/>
    <property type="match status" value="1"/>
</dbReference>
<dbReference type="GO" id="GO:0005829">
    <property type="term" value="C:cytosol"/>
    <property type="evidence" value="ECO:0007669"/>
    <property type="project" value="TreeGrafter"/>
</dbReference>
<dbReference type="AlphaFoldDB" id="A0A7W4UX90"/>
<reference evidence="2 3" key="1">
    <citation type="submission" date="2020-08" db="EMBL/GenBank/DDBJ databases">
        <title>Sequencing the genomes of 1000 actinobacteria strains.</title>
        <authorList>
            <person name="Klenk H.-P."/>
        </authorList>
    </citation>
    <scope>NUCLEOTIDE SEQUENCE [LARGE SCALE GENOMIC DNA]</scope>
    <source>
        <strain evidence="2 3">DSM 20146</strain>
    </source>
</reference>
<proteinExistence type="predicted"/>
<sequence>MARPLTALGAGPFGLGCAPLGNLFRAMSDEDAEATLEAAWAAGVRWFDTAPHYGLGLSERRLGSFLRGKPRDEYLLSTKVGRRLEPLPLSDVRDDEGFEVPASHRRIWDFSAEGVEKTLAGSMDRLGVERVDIVLLHDPSDHLDRAVSEAVPALRRLQHQGIVGAVGAGTRDLDALEHLIDSADLDLVMTAGRYTLLDQSADDRLLPACATKGVTAVNVGVFNSGILATNTPPESATFEYARADPLLLARARAIAAICQRHGTTLPAAALAFAAAHPAIGAIAIGAASPEEVRADNALHDDPPSRTLWLDLAAEGLLGAAALRRLIEGHAGAR</sequence>
<dbReference type="CDD" id="cd19152">
    <property type="entry name" value="AKR_AKR15A"/>
    <property type="match status" value="1"/>
</dbReference>
<dbReference type="GO" id="GO:0047834">
    <property type="term" value="F:D-threo-aldose 1-dehydrogenase activity"/>
    <property type="evidence" value="ECO:0007669"/>
    <property type="project" value="UniProtKB-EC"/>
</dbReference>
<dbReference type="Proteomes" id="UP000538196">
    <property type="component" value="Unassembled WGS sequence"/>
</dbReference>
<dbReference type="RefSeq" id="WP_021765385.1">
    <property type="nucleotide sequence ID" value="NZ_JACHVP010000003.1"/>
</dbReference>
<comment type="caution">
    <text evidence="2">The sequence shown here is derived from an EMBL/GenBank/DDBJ whole genome shotgun (WGS) entry which is preliminary data.</text>
</comment>
<dbReference type="EC" id="1.1.1.122" evidence="2"/>
<name>A0A7W4UX90_LEIAQ</name>
<dbReference type="InterPro" id="IPR020471">
    <property type="entry name" value="AKR"/>
</dbReference>
<dbReference type="InterPro" id="IPR036812">
    <property type="entry name" value="NAD(P)_OxRdtase_dom_sf"/>
</dbReference>
<protein>
    <submittedName>
        <fullName evidence="2">D-threo-aldose 1-dehydrogenase</fullName>
        <ecNumber evidence="2">1.1.1.122</ecNumber>
    </submittedName>
</protein>
<accession>A0A7W4UX90</accession>